<dbReference type="Proteomes" id="UP000053372">
    <property type="component" value="Unassembled WGS sequence"/>
</dbReference>
<evidence type="ECO:0000313" key="1">
    <source>
        <dbReference type="EMBL" id="KST65580.1"/>
    </source>
</evidence>
<gene>
    <name evidence="1" type="ORF">BC008_42430</name>
</gene>
<dbReference type="EMBL" id="LMTZ01000107">
    <property type="protein sequence ID" value="KST65580.1"/>
    <property type="molecule type" value="Genomic_DNA"/>
</dbReference>
<dbReference type="InterPro" id="IPR011044">
    <property type="entry name" value="Quino_amine_DH_bsu"/>
</dbReference>
<dbReference type="AlphaFoldDB" id="A0A0V7ZM64"/>
<dbReference type="SUPFAM" id="SSF50969">
    <property type="entry name" value="YVTN repeat-like/Quinoprotein amine dehydrogenase"/>
    <property type="match status" value="1"/>
</dbReference>
<proteinExistence type="predicted"/>
<sequence length="73" mass="7834">MIDPNGKFLAGYFRMKGDIYSHGAVIIWGLETGEVFDTFDVKMNRLHTVAFSPVSAASPQGIGKTLVVGGFGL</sequence>
<evidence type="ECO:0000313" key="2">
    <source>
        <dbReference type="Proteomes" id="UP000053372"/>
    </source>
</evidence>
<keyword evidence="2" id="KW-1185">Reference proteome</keyword>
<organism evidence="1 2">
    <name type="scientific">Mastigocoleus testarum BC008</name>
    <dbReference type="NCBI Taxonomy" id="371196"/>
    <lineage>
        <taxon>Bacteria</taxon>
        <taxon>Bacillati</taxon>
        <taxon>Cyanobacteriota</taxon>
        <taxon>Cyanophyceae</taxon>
        <taxon>Nostocales</taxon>
        <taxon>Hapalosiphonaceae</taxon>
        <taxon>Mastigocoleus</taxon>
    </lineage>
</organism>
<protein>
    <submittedName>
        <fullName evidence="1">Uncharacterized protein</fullName>
    </submittedName>
</protein>
<name>A0A0V7ZM64_9CYAN</name>
<accession>A0A0V7ZM64</accession>
<reference evidence="1 2" key="1">
    <citation type="journal article" date="2015" name="Genome Announc.">
        <title>Draft Genome of the Euendolithic (true boring) Cyanobacterium Mastigocoleus testarum strain BC008.</title>
        <authorList>
            <person name="Guida B.S."/>
            <person name="Garcia-Pichel F."/>
        </authorList>
    </citation>
    <scope>NUCLEOTIDE SEQUENCE [LARGE SCALE GENOMIC DNA]</scope>
    <source>
        <strain evidence="1 2">BC008</strain>
    </source>
</reference>
<comment type="caution">
    <text evidence="1">The sequence shown here is derived from an EMBL/GenBank/DDBJ whole genome shotgun (WGS) entry which is preliminary data.</text>
</comment>